<keyword evidence="3" id="KW-1185">Reference proteome</keyword>
<dbReference type="STRING" id="1603606.DSOUD_2251"/>
<evidence type="ECO:0000313" key="2">
    <source>
        <dbReference type="EMBL" id="ALC17015.1"/>
    </source>
</evidence>
<dbReference type="SUPFAM" id="SSF143120">
    <property type="entry name" value="YefM-like"/>
    <property type="match status" value="1"/>
</dbReference>
<evidence type="ECO:0000256" key="1">
    <source>
        <dbReference type="ARBA" id="ARBA00009981"/>
    </source>
</evidence>
<dbReference type="InterPro" id="IPR036165">
    <property type="entry name" value="YefM-like_sf"/>
</dbReference>
<gene>
    <name evidence="2" type="ORF">DSOUD_2251</name>
</gene>
<dbReference type="PATRIC" id="fig|1603606.3.peg.2433"/>
<dbReference type="RefSeq" id="WP_053551062.1">
    <property type="nucleotide sequence ID" value="NZ_CP010802.1"/>
</dbReference>
<evidence type="ECO:0000313" key="3">
    <source>
        <dbReference type="Proteomes" id="UP000057158"/>
    </source>
</evidence>
<dbReference type="KEGG" id="des:DSOUD_2251"/>
<proteinExistence type="inferred from homology"/>
<dbReference type="AlphaFoldDB" id="A0A0M4D1N9"/>
<dbReference type="OrthoDB" id="9814740at2"/>
<reference evidence="2 3" key="1">
    <citation type="submission" date="2015-07" db="EMBL/GenBank/DDBJ databases">
        <title>Isolation and Genomic Characterization of a Novel Halophilic Metal-Reducing Deltaproteobacterium from the Deep Subsurface.</title>
        <authorList>
            <person name="Badalamenti J.P."/>
            <person name="Summers Z.M."/>
            <person name="Gralnick J.A."/>
            <person name="Bond D.R."/>
        </authorList>
    </citation>
    <scope>NUCLEOTIDE SEQUENCE [LARGE SCALE GENOMIC DNA]</scope>
    <source>
        <strain evidence="2 3">WTL</strain>
    </source>
</reference>
<protein>
    <submittedName>
        <fullName evidence="2">Prevent-host-death protein</fullName>
    </submittedName>
</protein>
<comment type="similarity">
    <text evidence="1">Belongs to the phD/YefM antitoxin family.</text>
</comment>
<sequence>MKTIAANELKTRGVSSIEKALENGAEAIISVRGQDRYVVMDMKEYNRLRVCELEAALYETRQQLSRGEFLEESVDEHLARIRKTAE</sequence>
<organism evidence="2 3">
    <name type="scientific">Desulfuromonas soudanensis</name>
    <dbReference type="NCBI Taxonomy" id="1603606"/>
    <lineage>
        <taxon>Bacteria</taxon>
        <taxon>Pseudomonadati</taxon>
        <taxon>Thermodesulfobacteriota</taxon>
        <taxon>Desulfuromonadia</taxon>
        <taxon>Desulfuromonadales</taxon>
        <taxon>Desulfuromonadaceae</taxon>
        <taxon>Desulfuromonas</taxon>
    </lineage>
</organism>
<dbReference type="Gene3D" id="3.40.1620.10">
    <property type="entry name" value="YefM-like domain"/>
    <property type="match status" value="1"/>
</dbReference>
<accession>A0A0M4D1N9</accession>
<name>A0A0M4D1N9_9BACT</name>
<dbReference type="EMBL" id="CP010802">
    <property type="protein sequence ID" value="ALC17015.1"/>
    <property type="molecule type" value="Genomic_DNA"/>
</dbReference>
<dbReference type="Proteomes" id="UP000057158">
    <property type="component" value="Chromosome"/>
</dbReference>